<keyword evidence="5" id="KW-1185">Reference proteome</keyword>
<feature type="binding site" evidence="2">
    <location>
        <position position="136"/>
    </location>
    <ligand>
        <name>Mn(2+)</name>
        <dbReference type="ChEBI" id="CHEBI:29035"/>
        <label>2</label>
    </ligand>
</feature>
<dbReference type="GO" id="GO:0050118">
    <property type="term" value="F:N-acetyldiaminopimelate deacetylase activity"/>
    <property type="evidence" value="ECO:0007669"/>
    <property type="project" value="UniProtKB-ARBA"/>
</dbReference>
<dbReference type="Pfam" id="PF01546">
    <property type="entry name" value="Peptidase_M20"/>
    <property type="match status" value="1"/>
</dbReference>
<keyword evidence="2" id="KW-0464">Manganese</keyword>
<dbReference type="PANTHER" id="PTHR11014">
    <property type="entry name" value="PEPTIDASE M20 FAMILY MEMBER"/>
    <property type="match status" value="1"/>
</dbReference>
<dbReference type="GO" id="GO:0019877">
    <property type="term" value="P:diaminopimelate biosynthetic process"/>
    <property type="evidence" value="ECO:0007669"/>
    <property type="project" value="UniProtKB-ARBA"/>
</dbReference>
<comment type="cofactor">
    <cofactor evidence="2">
        <name>Mn(2+)</name>
        <dbReference type="ChEBI" id="CHEBI:29035"/>
    </cofactor>
    <text evidence="2">The Mn(2+) ion enhances activity.</text>
</comment>
<comment type="caution">
    <text evidence="4">The sequence shown here is derived from an EMBL/GenBank/DDBJ whole genome shotgun (WGS) entry which is preliminary data.</text>
</comment>
<dbReference type="RefSeq" id="WP_075714485.1">
    <property type="nucleotide sequence ID" value="NZ_MJIE01000001.1"/>
</dbReference>
<dbReference type="Proteomes" id="UP000187404">
    <property type="component" value="Unassembled WGS sequence"/>
</dbReference>
<evidence type="ECO:0000313" key="4">
    <source>
        <dbReference type="EMBL" id="OLR56679.1"/>
    </source>
</evidence>
<feature type="binding site" evidence="2">
    <location>
        <position position="102"/>
    </location>
    <ligand>
        <name>Mn(2+)</name>
        <dbReference type="ChEBI" id="CHEBI:29035"/>
        <label>2</label>
    </ligand>
</feature>
<dbReference type="NCBIfam" id="TIGR01891">
    <property type="entry name" value="amidohydrolases"/>
    <property type="match status" value="1"/>
</dbReference>
<feature type="domain" description="Peptidase M20 dimerisation" evidence="3">
    <location>
        <begin position="186"/>
        <end position="281"/>
    </location>
</feature>
<evidence type="ECO:0000256" key="2">
    <source>
        <dbReference type="PIRSR" id="PIRSR005962-1"/>
    </source>
</evidence>
<dbReference type="EMBL" id="MJIE01000001">
    <property type="protein sequence ID" value="OLR56679.1"/>
    <property type="molecule type" value="Genomic_DNA"/>
</dbReference>
<dbReference type="CDD" id="cd03886">
    <property type="entry name" value="M20_Acy1"/>
    <property type="match status" value="1"/>
</dbReference>
<dbReference type="InterPro" id="IPR002933">
    <property type="entry name" value="Peptidase_M20"/>
</dbReference>
<name>A0A1Q9JKF0_9FIRM</name>
<feature type="binding site" evidence="2">
    <location>
        <position position="362"/>
    </location>
    <ligand>
        <name>Mn(2+)</name>
        <dbReference type="ChEBI" id="CHEBI:29035"/>
        <label>2</label>
    </ligand>
</feature>
<dbReference type="Gene3D" id="3.30.70.360">
    <property type="match status" value="1"/>
</dbReference>
<evidence type="ECO:0000313" key="5">
    <source>
        <dbReference type="Proteomes" id="UP000187404"/>
    </source>
</evidence>
<dbReference type="InterPro" id="IPR036264">
    <property type="entry name" value="Bact_exopeptidase_dim_dom"/>
</dbReference>
<accession>A0A1Q9JKF0</accession>
<keyword evidence="2" id="KW-0479">Metal-binding</keyword>
<dbReference type="SUPFAM" id="SSF55031">
    <property type="entry name" value="Bacterial exopeptidase dimerisation domain"/>
    <property type="match status" value="1"/>
</dbReference>
<dbReference type="AlphaFoldDB" id="A0A1Q9JKF0"/>
<dbReference type="InterPro" id="IPR017439">
    <property type="entry name" value="Amidohydrolase"/>
</dbReference>
<gene>
    <name evidence="4" type="ORF">BHK98_11745</name>
</gene>
<dbReference type="STRING" id="1261640.BHK98_11745"/>
<evidence type="ECO:0000256" key="1">
    <source>
        <dbReference type="ARBA" id="ARBA00022801"/>
    </source>
</evidence>
<dbReference type="InterPro" id="IPR011650">
    <property type="entry name" value="Peptidase_M20_dimer"/>
</dbReference>
<dbReference type="Pfam" id="PF07687">
    <property type="entry name" value="M20_dimer"/>
    <property type="match status" value="1"/>
</dbReference>
<dbReference type="GO" id="GO:0046872">
    <property type="term" value="F:metal ion binding"/>
    <property type="evidence" value="ECO:0007669"/>
    <property type="project" value="UniProtKB-KW"/>
</dbReference>
<feature type="binding site" evidence="2">
    <location>
        <position position="162"/>
    </location>
    <ligand>
        <name>Mn(2+)</name>
        <dbReference type="ChEBI" id="CHEBI:29035"/>
        <label>2</label>
    </ligand>
</feature>
<dbReference type="FunFam" id="3.30.70.360:FF:000001">
    <property type="entry name" value="N-acetyldiaminopimelate deacetylase"/>
    <property type="match status" value="1"/>
</dbReference>
<sequence length="392" mass="42744">MTKDIIRKFMPKVIEYRRHFHQFPELSFEEFETSDFIAEQLKKLGYSVRTNIGGTGVLAVLETGVPGPVIAFRADMDALPVLEESGLDFDSKRVGVMHACGHDGHMAVLLGTAMVLMELREHLTGTIKLIFQPGEEANGGAKCIINDGALKNPDVQEIYALHMMPDVPTGSIAVKSGYMSATDDEFYIKVKGMGAHSSEPQEGINAITIASQIVMSLNSIQGSSMSPFEVGTFSICKINGGDAINVIPEYVEMSGMIRCIEKSSKMMLRERMAAIVENTAKGFGGSAEVDFIQGFPAVNNDPMLTVNIINAAERVLKSRDDIIMIERPHMGSEDFAYYQEEIPGAIFMLGCRQENAETGALHSAGLNINEDSLQYGIGIFSEIALEVCGVVR</sequence>
<keyword evidence="1" id="KW-0378">Hydrolase</keyword>
<dbReference type="PANTHER" id="PTHR11014:SF63">
    <property type="entry name" value="METALLOPEPTIDASE, PUTATIVE (AFU_ORTHOLOGUE AFUA_6G09600)-RELATED"/>
    <property type="match status" value="1"/>
</dbReference>
<feature type="binding site" evidence="2">
    <location>
        <position position="100"/>
    </location>
    <ligand>
        <name>Mn(2+)</name>
        <dbReference type="ChEBI" id="CHEBI:29035"/>
        <label>2</label>
    </ligand>
</feature>
<protein>
    <recommendedName>
        <fullName evidence="3">Peptidase M20 dimerisation domain-containing protein</fullName>
    </recommendedName>
</protein>
<reference evidence="4 5" key="1">
    <citation type="journal article" date="2016" name="Appl. Environ. Microbiol.">
        <title>Function and Phylogeny of Bacterial Butyryl Coenzyme A:Acetate Transferases and Their Diversity in the Proximal Colon of Swine.</title>
        <authorList>
            <person name="Trachsel J."/>
            <person name="Bayles D.O."/>
            <person name="Looft T."/>
            <person name="Levine U.Y."/>
            <person name="Allen H.K."/>
        </authorList>
    </citation>
    <scope>NUCLEOTIDE SEQUENCE [LARGE SCALE GENOMIC DNA]</scope>
    <source>
        <strain evidence="4 5">68-3-10</strain>
    </source>
</reference>
<evidence type="ECO:0000259" key="3">
    <source>
        <dbReference type="Pfam" id="PF07687"/>
    </source>
</evidence>
<organism evidence="4 5">
    <name type="scientific">Hornefia porci</name>
    <dbReference type="NCBI Taxonomy" id="2652292"/>
    <lineage>
        <taxon>Bacteria</taxon>
        <taxon>Bacillati</taxon>
        <taxon>Bacillota</taxon>
        <taxon>Clostridia</taxon>
        <taxon>Peptostreptococcales</taxon>
        <taxon>Anaerovoracaceae</taxon>
        <taxon>Hornefia</taxon>
    </lineage>
</organism>
<dbReference type="Gene3D" id="3.40.630.10">
    <property type="entry name" value="Zn peptidases"/>
    <property type="match status" value="1"/>
</dbReference>
<dbReference type="SUPFAM" id="SSF53187">
    <property type="entry name" value="Zn-dependent exopeptidases"/>
    <property type="match status" value="1"/>
</dbReference>
<dbReference type="OrthoDB" id="9776731at2"/>
<proteinExistence type="predicted"/>
<dbReference type="PIRSF" id="PIRSF005962">
    <property type="entry name" value="Pept_M20D_amidohydro"/>
    <property type="match status" value="1"/>
</dbReference>